<sequence length="202" mass="21901">MRASPLESGWPSLRLPEAAPVPQYSTPTDSFEEKPLMSKDIATRVTTGVQALALLGQREGWQAQHRGSLLTDAQTYDALADAIQADLKARRLDGDLPWGISAAARARKRVKPLRDAARAMRQAAKAINGTVAAYEETQPETVLRRREDKALRKAQRKQQLGAAAHNSAQATLQRLVPGEGDEAPAGAPKLLGDYFGKQQRGA</sequence>
<reference evidence="2" key="1">
    <citation type="submission" date="2024-05" db="EMBL/GenBank/DDBJ databases">
        <title>Whole genome shotgun sequence of Streptomyces daghestanicus NBRC 12762.</title>
        <authorList>
            <person name="Komaki H."/>
            <person name="Tamura T."/>
        </authorList>
    </citation>
    <scope>NUCLEOTIDE SEQUENCE</scope>
    <source>
        <strain evidence="2">NBRC 12762</strain>
    </source>
</reference>
<evidence type="ECO:0000313" key="2">
    <source>
        <dbReference type="EMBL" id="GHI33221.1"/>
    </source>
</evidence>
<proteinExistence type="predicted"/>
<organism evidence="2 3">
    <name type="scientific">Streptomyces daghestanicus</name>
    <dbReference type="NCBI Taxonomy" id="66885"/>
    <lineage>
        <taxon>Bacteria</taxon>
        <taxon>Bacillati</taxon>
        <taxon>Actinomycetota</taxon>
        <taxon>Actinomycetes</taxon>
        <taxon>Kitasatosporales</taxon>
        <taxon>Streptomycetaceae</taxon>
        <taxon>Streptomyces</taxon>
    </lineage>
</organism>
<comment type="caution">
    <text evidence="2">The sequence shown here is derived from an EMBL/GenBank/DDBJ whole genome shotgun (WGS) entry which is preliminary data.</text>
</comment>
<feature type="region of interest" description="Disordered" evidence="1">
    <location>
        <begin position="1"/>
        <end position="33"/>
    </location>
</feature>
<accession>A0ABQ3Q7J2</accession>
<dbReference type="Proteomes" id="UP001052655">
    <property type="component" value="Unassembled WGS sequence"/>
</dbReference>
<evidence type="ECO:0000313" key="3">
    <source>
        <dbReference type="Proteomes" id="UP001052655"/>
    </source>
</evidence>
<evidence type="ECO:0000256" key="1">
    <source>
        <dbReference type="SAM" id="MobiDB-lite"/>
    </source>
</evidence>
<keyword evidence="3" id="KW-1185">Reference proteome</keyword>
<feature type="region of interest" description="Disordered" evidence="1">
    <location>
        <begin position="149"/>
        <end position="202"/>
    </location>
</feature>
<dbReference type="EMBL" id="BNDX01000013">
    <property type="protein sequence ID" value="GHI33221.1"/>
    <property type="molecule type" value="Genomic_DNA"/>
</dbReference>
<name>A0ABQ3Q7J2_9ACTN</name>
<gene>
    <name evidence="2" type="ORF">Sdagh_49510</name>
</gene>
<protein>
    <submittedName>
        <fullName evidence="2">Uncharacterized protein</fullName>
    </submittedName>
</protein>